<dbReference type="Pfam" id="PF00089">
    <property type="entry name" value="Trypsin"/>
    <property type="match status" value="2"/>
</dbReference>
<dbReference type="AlphaFoldDB" id="A0A8C7PDL9"/>
<feature type="domain" description="Peptidase S1" evidence="2">
    <location>
        <begin position="21"/>
        <end position="210"/>
    </location>
</feature>
<dbReference type="GO" id="GO:0006508">
    <property type="term" value="P:proteolysis"/>
    <property type="evidence" value="ECO:0007669"/>
    <property type="project" value="InterPro"/>
</dbReference>
<keyword evidence="1" id="KW-1015">Disulfide bond</keyword>
<dbReference type="PANTHER" id="PTHR24250">
    <property type="entry name" value="CHYMOTRYPSIN-RELATED"/>
    <property type="match status" value="1"/>
</dbReference>
<dbReference type="Ensembl" id="ENSOMYT00000022151.2">
    <property type="protein sequence ID" value="ENSOMYP00000020158.2"/>
    <property type="gene ID" value="ENSOMYG00000009747.2"/>
</dbReference>
<dbReference type="PANTHER" id="PTHR24250:SF54">
    <property type="entry name" value="CHYMOTRYPSINOGEN B2 PRECURSOR"/>
    <property type="match status" value="1"/>
</dbReference>
<dbReference type="Gene3D" id="2.40.10.10">
    <property type="entry name" value="Trypsin-like serine proteases"/>
    <property type="match status" value="2"/>
</dbReference>
<reference evidence="3" key="2">
    <citation type="submission" date="2025-08" db="UniProtKB">
        <authorList>
            <consortium name="Ensembl"/>
        </authorList>
    </citation>
    <scope>IDENTIFICATION</scope>
</reference>
<dbReference type="InterPro" id="IPR043504">
    <property type="entry name" value="Peptidase_S1_PA_chymotrypsin"/>
</dbReference>
<dbReference type="GO" id="GO:0004252">
    <property type="term" value="F:serine-type endopeptidase activity"/>
    <property type="evidence" value="ECO:0007669"/>
    <property type="project" value="InterPro"/>
</dbReference>
<reference evidence="3" key="1">
    <citation type="submission" date="2020-07" db="EMBL/GenBank/DDBJ databases">
        <title>A long reads based de novo assembly of the rainbow trout Arlee double haploid line genome.</title>
        <authorList>
            <person name="Gao G."/>
            <person name="Palti Y."/>
        </authorList>
    </citation>
    <scope>NUCLEOTIDE SEQUENCE [LARGE SCALE GENOMIC DNA]</scope>
</reference>
<accession>A0A8C7PDL9</accession>
<reference evidence="3" key="3">
    <citation type="submission" date="2025-09" db="UniProtKB">
        <authorList>
            <consortium name="Ensembl"/>
        </authorList>
    </citation>
    <scope>IDENTIFICATION</scope>
</reference>
<evidence type="ECO:0000313" key="4">
    <source>
        <dbReference type="Proteomes" id="UP000694395"/>
    </source>
</evidence>
<protein>
    <recommendedName>
        <fullName evidence="2">Peptidase S1 domain-containing protein</fullName>
    </recommendedName>
</protein>
<dbReference type="SUPFAM" id="SSF50494">
    <property type="entry name" value="Trypsin-like serine proteases"/>
    <property type="match status" value="1"/>
</dbReference>
<dbReference type="Proteomes" id="UP000694395">
    <property type="component" value="Chromosome 15"/>
</dbReference>
<name>A0A8C7PDL9_ONCMY</name>
<evidence type="ECO:0000256" key="1">
    <source>
        <dbReference type="ARBA" id="ARBA00023157"/>
    </source>
</evidence>
<proteinExistence type="predicted"/>
<keyword evidence="4" id="KW-1185">Reference proteome</keyword>
<sequence>CRNHCTLLRKRINAQPHTYLPTHALIHTCTLGQRTNPESIIEEAVPHSWQQSGTHLCGVSLTNEPPTGEHDMLMSNEAIQILKPAKVFTHSRWNPSTIKNDILLIKLATPTTLSAKVSPVCLASYEDNFAPGMTCVTSGWCMSSYQLANYPNKTAAGCFLLHGGLLVCEKNKVWSLVGIVFWGSSGCSTSTPSVYTGVAEVRTWVGMTMMLN</sequence>
<dbReference type="InterPro" id="IPR009003">
    <property type="entry name" value="Peptidase_S1_PA"/>
</dbReference>
<dbReference type="SMART" id="SM00020">
    <property type="entry name" value="Tryp_SPc"/>
    <property type="match status" value="1"/>
</dbReference>
<evidence type="ECO:0000259" key="2">
    <source>
        <dbReference type="PROSITE" id="PS50240"/>
    </source>
</evidence>
<dbReference type="InterPro" id="IPR001254">
    <property type="entry name" value="Trypsin_dom"/>
</dbReference>
<evidence type="ECO:0000313" key="3">
    <source>
        <dbReference type="Ensembl" id="ENSOMYP00000020158.2"/>
    </source>
</evidence>
<dbReference type="PROSITE" id="PS50240">
    <property type="entry name" value="TRYPSIN_DOM"/>
    <property type="match status" value="1"/>
</dbReference>
<organism evidence="3 4">
    <name type="scientific">Oncorhynchus mykiss</name>
    <name type="common">Rainbow trout</name>
    <name type="synonym">Salmo gairdneri</name>
    <dbReference type="NCBI Taxonomy" id="8022"/>
    <lineage>
        <taxon>Eukaryota</taxon>
        <taxon>Metazoa</taxon>
        <taxon>Chordata</taxon>
        <taxon>Craniata</taxon>
        <taxon>Vertebrata</taxon>
        <taxon>Euteleostomi</taxon>
        <taxon>Actinopterygii</taxon>
        <taxon>Neopterygii</taxon>
        <taxon>Teleostei</taxon>
        <taxon>Protacanthopterygii</taxon>
        <taxon>Salmoniformes</taxon>
        <taxon>Salmonidae</taxon>
        <taxon>Salmoninae</taxon>
        <taxon>Oncorhynchus</taxon>
    </lineage>
</organism>
<dbReference type="GeneTree" id="ENSGT00940000153216"/>